<evidence type="ECO:0000256" key="3">
    <source>
        <dbReference type="PROSITE-ProRule" id="PRU00023"/>
    </source>
</evidence>
<sequence>MRVRLNQLCLFLASVRPSAFASPPPSSSCATQGGLCSTSATLTRMSASSAAAREYYRKDGVRIQHDPYAKGMAEHYGAQGNTDPEGFDPYADTVGPGIYGGKVKKDEKGEVVYGRQYQNHNPNPGPVYAGGGYAPIIEALSKGKEAVEEILAISPSALEEETTGGARPLHMCGMSQRNQLMTEFLLDKGADPNVVDTYGYTPLHRMASNNLAIGARALLERGVSPTQPTKHGHETPMSIARGSAARDVIAVLQEYINKKG</sequence>
<evidence type="ECO:0000313" key="5">
    <source>
        <dbReference type="EMBL" id="CEM29744.1"/>
    </source>
</evidence>
<keyword evidence="4" id="KW-0732">Signal</keyword>
<feature type="repeat" description="ANK" evidence="3">
    <location>
        <begin position="164"/>
        <end position="197"/>
    </location>
</feature>
<dbReference type="PANTHER" id="PTHR24171">
    <property type="entry name" value="ANKYRIN REPEAT DOMAIN-CONTAINING PROTEIN 39-RELATED"/>
    <property type="match status" value="1"/>
</dbReference>
<dbReference type="EMBL" id="CDMY01000678">
    <property type="protein sequence ID" value="CEM29744.1"/>
    <property type="molecule type" value="Genomic_DNA"/>
</dbReference>
<dbReference type="STRING" id="1169540.A0A0G4GIP1"/>
<proteinExistence type="predicted"/>
<dbReference type="SUPFAM" id="SSF48403">
    <property type="entry name" value="Ankyrin repeat"/>
    <property type="match status" value="1"/>
</dbReference>
<feature type="signal peptide" evidence="4">
    <location>
        <begin position="1"/>
        <end position="21"/>
    </location>
</feature>
<reference evidence="5 6" key="1">
    <citation type="submission" date="2014-11" db="EMBL/GenBank/DDBJ databases">
        <authorList>
            <person name="Zhu J."/>
            <person name="Qi W."/>
            <person name="Song R."/>
        </authorList>
    </citation>
    <scope>NUCLEOTIDE SEQUENCE [LARGE SCALE GENOMIC DNA]</scope>
</reference>
<evidence type="ECO:0000256" key="2">
    <source>
        <dbReference type="ARBA" id="ARBA00023043"/>
    </source>
</evidence>
<dbReference type="InterPro" id="IPR002110">
    <property type="entry name" value="Ankyrin_rpt"/>
</dbReference>
<dbReference type="PANTHER" id="PTHR24171:SF8">
    <property type="entry name" value="BRCA1-ASSOCIATED RING DOMAIN PROTEIN 1"/>
    <property type="match status" value="1"/>
</dbReference>
<feature type="chain" id="PRO_5005190733" evidence="4">
    <location>
        <begin position="22"/>
        <end position="260"/>
    </location>
</feature>
<dbReference type="InterPro" id="IPR036770">
    <property type="entry name" value="Ankyrin_rpt-contain_sf"/>
</dbReference>
<keyword evidence="6" id="KW-1185">Reference proteome</keyword>
<gene>
    <name evidence="5" type="ORF">Vbra_22294</name>
</gene>
<dbReference type="GO" id="GO:0085020">
    <property type="term" value="P:protein K6-linked ubiquitination"/>
    <property type="evidence" value="ECO:0007669"/>
    <property type="project" value="TreeGrafter"/>
</dbReference>
<dbReference type="OrthoDB" id="1577640at2759"/>
<dbReference type="PROSITE" id="PS50088">
    <property type="entry name" value="ANK_REPEAT"/>
    <property type="match status" value="1"/>
</dbReference>
<dbReference type="Gene3D" id="1.25.40.20">
    <property type="entry name" value="Ankyrin repeat-containing domain"/>
    <property type="match status" value="1"/>
</dbReference>
<keyword evidence="2 3" id="KW-0040">ANK repeat</keyword>
<accession>A0A0G4GIP1</accession>
<dbReference type="Pfam" id="PF13857">
    <property type="entry name" value="Ank_5"/>
    <property type="match status" value="1"/>
</dbReference>
<evidence type="ECO:0000256" key="1">
    <source>
        <dbReference type="ARBA" id="ARBA00022737"/>
    </source>
</evidence>
<protein>
    <submittedName>
        <fullName evidence="5">Uncharacterized protein</fullName>
    </submittedName>
</protein>
<dbReference type="SMART" id="SM00248">
    <property type="entry name" value="ANK"/>
    <property type="match status" value="2"/>
</dbReference>
<dbReference type="GO" id="GO:0004842">
    <property type="term" value="F:ubiquitin-protein transferase activity"/>
    <property type="evidence" value="ECO:0007669"/>
    <property type="project" value="TreeGrafter"/>
</dbReference>
<organism evidence="5 6">
    <name type="scientific">Vitrella brassicaformis (strain CCMP3155)</name>
    <dbReference type="NCBI Taxonomy" id="1169540"/>
    <lineage>
        <taxon>Eukaryota</taxon>
        <taxon>Sar</taxon>
        <taxon>Alveolata</taxon>
        <taxon>Colpodellida</taxon>
        <taxon>Vitrellaceae</taxon>
        <taxon>Vitrella</taxon>
    </lineage>
</organism>
<keyword evidence="1" id="KW-0677">Repeat</keyword>
<dbReference type="Proteomes" id="UP000041254">
    <property type="component" value="Unassembled WGS sequence"/>
</dbReference>
<dbReference type="OMA" id="HMCGMSQ"/>
<dbReference type="VEuPathDB" id="CryptoDB:Vbra_22294"/>
<evidence type="ECO:0000313" key="6">
    <source>
        <dbReference type="Proteomes" id="UP000041254"/>
    </source>
</evidence>
<dbReference type="AlphaFoldDB" id="A0A0G4GIP1"/>
<dbReference type="InParanoid" id="A0A0G4GIP1"/>
<name>A0A0G4GIP1_VITBC</name>
<evidence type="ECO:0000256" key="4">
    <source>
        <dbReference type="SAM" id="SignalP"/>
    </source>
</evidence>
<dbReference type="PROSITE" id="PS50297">
    <property type="entry name" value="ANK_REP_REGION"/>
    <property type="match status" value="1"/>
</dbReference>